<sequence>MKMVIVGNGIAGTALVEEILREADGRDVRIQVFGDEKFIGYNRILITEVLAGRKTMSEIYIKRWQWYEEKGVRLEVGKRVDRLFPKKKLLVTEEGELHRYDKAIIATGSKPFIPPSIKGKEKKGVFTYRTAGDVFRILDYARVSDRTVVIGGGLLGLEVAKALRDVGLEVYLVHLFDTLMEQQLDKTASDLLRRDLERMGVKVLLEKDTREILGDKKAEGVRFANGEELPADFVVIATGVRPNADVGINSGLKVNKGIVVDDYMETSASDVYAVGECIEHRGETYGLVAPIMEQVKVCAHNVVRGNEKKYEGSVTYAMLKVAGINLFSAGKFTEEQGDEVVSFIDNGKSIYRKAVINNDKIVGTILYGDIKGNNYLLDLIKSGKDISGERPFFLIKHIVPKDITEIEELKDTDIVCNCNAVTKGDIVRCIREGCKTLEEIQERTRASTSCGSCQELVEQILRQFVKEKPARVNKIEVIKKDLHPFDPEFKERMERYFADGNWENIPEDDRDVRLKWFGIFYRKATPGYFMVRIRVPNGRLTYEQAKVVSHLSEKFCRGEVEITSRQQLQIRWIELKNLPEILEALNSVGLSTLQTGMDNIRNVTGDPLTGLAEDSLIDTVRLSHEITRVFLGKKRYANIPRKFNMAVLGSQTDSINAMYNDICLCLAERDGKLGFNLYLGGKIGSGGPVKAIDMDMFVEPYEVSDLCKVIFDIYSTFGNRENRSKNRLFFLLQEWGVDRFREEIEQRLYKPMPSKGENLVNRWGEREGVINLRNGTFAVLAIVPAGKIKAKDLREAAELSRRYGSRELRLSVYQNLYIPNVPEENLDALLAEEFFHKYPTVSSPFMTHLIACAGSDTCAFGVIPNKSDAVMVANYLSKKLKLDVPVRMHWSACAKGCGQHGSGDIGFVGTKTKLNGEAVLAVDIFAGGSTTKEGFKVVQGLPLDKVEEASYLLLNSYLENRKEGESFADFAHRVGADNLRAVLINLLQEVEHGVR</sequence>
<dbReference type="GO" id="GO:0051539">
    <property type="term" value="F:4 iron, 4 sulfur cluster binding"/>
    <property type="evidence" value="ECO:0007669"/>
    <property type="project" value="UniProtKB-KW"/>
</dbReference>
<dbReference type="InterPro" id="IPR051329">
    <property type="entry name" value="NIR_SIR_4Fe-4S"/>
</dbReference>
<dbReference type="EMBL" id="RCCJ01000001">
    <property type="protein sequence ID" value="RLJ70453.1"/>
    <property type="molecule type" value="Genomic_DNA"/>
</dbReference>
<proteinExistence type="inferred from homology"/>
<accession>A0A497XU59</accession>
<dbReference type="Gene3D" id="1.10.10.1100">
    <property type="entry name" value="BFD-like [2Fe-2S]-binding domain"/>
    <property type="match status" value="1"/>
</dbReference>
<evidence type="ECO:0000256" key="10">
    <source>
        <dbReference type="ARBA" id="ARBA00023004"/>
    </source>
</evidence>
<gene>
    <name evidence="19" type="ORF">BCF55_0728</name>
</gene>
<dbReference type="InterPro" id="IPR005117">
    <property type="entry name" value="NiRdtase/SiRdtase_haem-b_fer"/>
</dbReference>
<evidence type="ECO:0000256" key="6">
    <source>
        <dbReference type="ARBA" id="ARBA00022714"/>
    </source>
</evidence>
<feature type="domain" description="Nitrite/sulphite reductase 4Fe-4S" evidence="14">
    <location>
        <begin position="597"/>
        <end position="751"/>
    </location>
</feature>
<dbReference type="Gene3D" id="3.30.390.30">
    <property type="match status" value="1"/>
</dbReference>
<dbReference type="PRINTS" id="PR00411">
    <property type="entry name" value="PNDRDTASEI"/>
</dbReference>
<dbReference type="Proteomes" id="UP000267841">
    <property type="component" value="Unassembled WGS sequence"/>
</dbReference>
<dbReference type="Pfam" id="PF04324">
    <property type="entry name" value="Fer2_BFD"/>
    <property type="match status" value="1"/>
</dbReference>
<dbReference type="GO" id="GO:0020037">
    <property type="term" value="F:heme binding"/>
    <property type="evidence" value="ECO:0007669"/>
    <property type="project" value="InterPro"/>
</dbReference>
<name>A0A497XU59_9AQUI</name>
<dbReference type="Gene3D" id="3.30.413.10">
    <property type="entry name" value="Sulfite Reductase Hemoprotein, domain 1"/>
    <property type="match status" value="2"/>
</dbReference>
<dbReference type="InterPro" id="IPR041854">
    <property type="entry name" value="BFD-like_2Fe2S-bd_dom_sf"/>
</dbReference>
<feature type="domain" description="BFD-like [2Fe-2S]-binding" evidence="16">
    <location>
        <begin position="414"/>
        <end position="462"/>
    </location>
</feature>
<evidence type="ECO:0000256" key="1">
    <source>
        <dbReference type="ARBA" id="ARBA00001974"/>
    </source>
</evidence>
<keyword evidence="8" id="KW-0274">FAD</keyword>
<dbReference type="SUPFAM" id="SSF56014">
    <property type="entry name" value="Nitrite and sulphite reductase 4Fe-4S domain-like"/>
    <property type="match status" value="2"/>
</dbReference>
<dbReference type="InterPro" id="IPR041575">
    <property type="entry name" value="Rubredoxin_C"/>
</dbReference>
<evidence type="ECO:0000259" key="16">
    <source>
        <dbReference type="Pfam" id="PF04324"/>
    </source>
</evidence>
<comment type="cofactor">
    <cofactor evidence="13">
        <name>[2Fe-2S] cluster</name>
        <dbReference type="ChEBI" id="CHEBI:190135"/>
    </cofactor>
</comment>
<evidence type="ECO:0000259" key="18">
    <source>
        <dbReference type="Pfam" id="PF18267"/>
    </source>
</evidence>
<evidence type="ECO:0000313" key="20">
    <source>
        <dbReference type="Proteomes" id="UP000267841"/>
    </source>
</evidence>
<evidence type="ECO:0000256" key="4">
    <source>
        <dbReference type="ARBA" id="ARBA00022617"/>
    </source>
</evidence>
<dbReference type="InterPro" id="IPR045854">
    <property type="entry name" value="NO2/SO3_Rdtase_4Fe4S_sf"/>
</dbReference>
<evidence type="ECO:0000256" key="8">
    <source>
        <dbReference type="ARBA" id="ARBA00022827"/>
    </source>
</evidence>
<feature type="domain" description="NADH-rubredoxin oxidoreductase C-terminal" evidence="18">
    <location>
        <begin position="317"/>
        <end position="383"/>
    </location>
</feature>
<dbReference type="Pfam" id="PF01077">
    <property type="entry name" value="NIR_SIR"/>
    <property type="match status" value="1"/>
</dbReference>
<dbReference type="SUPFAM" id="SSF55124">
    <property type="entry name" value="Nitrite/Sulfite reductase N-terminal domain-like"/>
    <property type="match status" value="2"/>
</dbReference>
<dbReference type="GO" id="GO:0051537">
    <property type="term" value="F:2 iron, 2 sulfur cluster binding"/>
    <property type="evidence" value="ECO:0007669"/>
    <property type="project" value="UniProtKB-KW"/>
</dbReference>
<keyword evidence="7" id="KW-0479">Metal-binding</keyword>
<evidence type="ECO:0000256" key="13">
    <source>
        <dbReference type="ARBA" id="ARBA00034078"/>
    </source>
</evidence>
<keyword evidence="9" id="KW-0560">Oxidoreductase</keyword>
<comment type="similarity">
    <text evidence="2">Belongs to the nitrite and sulfite reductase 4Fe-4S domain family.</text>
</comment>
<evidence type="ECO:0000256" key="5">
    <source>
        <dbReference type="ARBA" id="ARBA00022630"/>
    </source>
</evidence>
<dbReference type="PRINTS" id="PR00368">
    <property type="entry name" value="FADPNR"/>
</dbReference>
<keyword evidence="6" id="KW-0001">2Fe-2S</keyword>
<evidence type="ECO:0000259" key="17">
    <source>
        <dbReference type="Pfam" id="PF07992"/>
    </source>
</evidence>
<keyword evidence="3" id="KW-0004">4Fe-4S</keyword>
<dbReference type="AlphaFoldDB" id="A0A497XU59"/>
<dbReference type="Pfam" id="PF18267">
    <property type="entry name" value="Rubredoxin_C"/>
    <property type="match status" value="1"/>
</dbReference>
<dbReference type="InterPro" id="IPR023753">
    <property type="entry name" value="FAD/NAD-binding_dom"/>
</dbReference>
<evidence type="ECO:0000259" key="14">
    <source>
        <dbReference type="Pfam" id="PF01077"/>
    </source>
</evidence>
<dbReference type="InterPro" id="IPR006067">
    <property type="entry name" value="NO2/SO3_Rdtase_4Fe4S_dom"/>
</dbReference>
<evidence type="ECO:0000313" key="19">
    <source>
        <dbReference type="EMBL" id="RLJ70453.1"/>
    </source>
</evidence>
<protein>
    <submittedName>
        <fullName evidence="19">Nitrite reductase (NADH) large subunit</fullName>
    </submittedName>
</protein>
<dbReference type="OrthoDB" id="9792592at2"/>
<comment type="cofactor">
    <cofactor evidence="1">
        <name>FAD</name>
        <dbReference type="ChEBI" id="CHEBI:57692"/>
    </cofactor>
</comment>
<dbReference type="PANTHER" id="PTHR32439:SF0">
    <property type="entry name" value="FERREDOXIN--NITRITE REDUCTASE, CHLOROPLASTIC"/>
    <property type="match status" value="1"/>
</dbReference>
<keyword evidence="5" id="KW-0285">Flavoprotein</keyword>
<dbReference type="SUPFAM" id="SSF51905">
    <property type="entry name" value="FAD/NAD(P)-binding domain"/>
    <property type="match status" value="2"/>
</dbReference>
<dbReference type="Gene3D" id="3.50.50.60">
    <property type="entry name" value="FAD/NAD(P)-binding domain"/>
    <property type="match status" value="2"/>
</dbReference>
<dbReference type="GO" id="GO:0046872">
    <property type="term" value="F:metal ion binding"/>
    <property type="evidence" value="ECO:0007669"/>
    <property type="project" value="UniProtKB-KW"/>
</dbReference>
<dbReference type="Pfam" id="PF03460">
    <property type="entry name" value="NIR_SIR_ferr"/>
    <property type="match status" value="2"/>
</dbReference>
<comment type="caution">
    <text evidence="19">The sequence shown here is derived from an EMBL/GenBank/DDBJ whole genome shotgun (WGS) entry which is preliminary data.</text>
</comment>
<dbReference type="Gene3D" id="3.90.480.20">
    <property type="match status" value="1"/>
</dbReference>
<feature type="domain" description="Nitrite/Sulfite reductase ferredoxin-like" evidence="15">
    <location>
        <begin position="773"/>
        <end position="832"/>
    </location>
</feature>
<evidence type="ECO:0000256" key="2">
    <source>
        <dbReference type="ARBA" id="ARBA00010429"/>
    </source>
</evidence>
<dbReference type="InterPro" id="IPR036136">
    <property type="entry name" value="Nit/Sulf_reduc_fer-like_dom_sf"/>
</dbReference>
<evidence type="ECO:0000256" key="7">
    <source>
        <dbReference type="ARBA" id="ARBA00022723"/>
    </source>
</evidence>
<evidence type="ECO:0000256" key="11">
    <source>
        <dbReference type="ARBA" id="ARBA00023014"/>
    </source>
</evidence>
<dbReference type="FunFam" id="3.50.50.60:FF:000033">
    <property type="entry name" value="Nitrite reductase [NAD(P)H], large subunit"/>
    <property type="match status" value="1"/>
</dbReference>
<dbReference type="RefSeq" id="WP_121010108.1">
    <property type="nucleotide sequence ID" value="NZ_RCCJ01000001.1"/>
</dbReference>
<dbReference type="InterPro" id="IPR007419">
    <property type="entry name" value="BFD-like_2Fe2S-bd_dom"/>
</dbReference>
<keyword evidence="20" id="KW-1185">Reference proteome</keyword>
<dbReference type="GO" id="GO:0016491">
    <property type="term" value="F:oxidoreductase activity"/>
    <property type="evidence" value="ECO:0007669"/>
    <property type="project" value="UniProtKB-KW"/>
</dbReference>
<feature type="domain" description="FAD/NAD(P)-binding" evidence="17">
    <location>
        <begin position="1"/>
        <end position="283"/>
    </location>
</feature>
<dbReference type="PANTHER" id="PTHR32439">
    <property type="entry name" value="FERREDOXIN--NITRITE REDUCTASE, CHLOROPLASTIC"/>
    <property type="match status" value="1"/>
</dbReference>
<dbReference type="InterPro" id="IPR016156">
    <property type="entry name" value="FAD/NAD-linked_Rdtase_dimer_sf"/>
</dbReference>
<feature type="domain" description="Nitrite/Sulfite reductase ferredoxin-like" evidence="15">
    <location>
        <begin position="522"/>
        <end position="587"/>
    </location>
</feature>
<keyword evidence="11" id="KW-0411">Iron-sulfur</keyword>
<evidence type="ECO:0000256" key="12">
    <source>
        <dbReference type="ARBA" id="ARBA00023063"/>
    </source>
</evidence>
<evidence type="ECO:0000256" key="9">
    <source>
        <dbReference type="ARBA" id="ARBA00023002"/>
    </source>
</evidence>
<organism evidence="19 20">
    <name type="scientific">Hydrogenivirga caldilitoris</name>
    <dbReference type="NCBI Taxonomy" id="246264"/>
    <lineage>
        <taxon>Bacteria</taxon>
        <taxon>Pseudomonadati</taxon>
        <taxon>Aquificota</taxon>
        <taxon>Aquificia</taxon>
        <taxon>Aquificales</taxon>
        <taxon>Aquificaceae</taxon>
        <taxon>Hydrogenivirga</taxon>
    </lineage>
</organism>
<keyword evidence="10" id="KW-0408">Iron</keyword>
<dbReference type="CDD" id="cd19943">
    <property type="entry name" value="NirB_Fer2_BFD-like_1"/>
    <property type="match status" value="1"/>
</dbReference>
<dbReference type="GO" id="GO:0042128">
    <property type="term" value="P:nitrate assimilation"/>
    <property type="evidence" value="ECO:0007669"/>
    <property type="project" value="UniProtKB-KW"/>
</dbReference>
<evidence type="ECO:0000259" key="15">
    <source>
        <dbReference type="Pfam" id="PF03460"/>
    </source>
</evidence>
<reference evidence="19 20" key="1">
    <citation type="submission" date="2018-10" db="EMBL/GenBank/DDBJ databases">
        <title>Genomic Encyclopedia of Archaeal and Bacterial Type Strains, Phase II (KMG-II): from individual species to whole genera.</title>
        <authorList>
            <person name="Goeker M."/>
        </authorList>
    </citation>
    <scope>NUCLEOTIDE SEQUENCE [LARGE SCALE GENOMIC DNA]</scope>
    <source>
        <strain evidence="19 20">DSM 16510</strain>
    </source>
</reference>
<keyword evidence="4" id="KW-0349">Heme</keyword>
<dbReference type="Pfam" id="PF07992">
    <property type="entry name" value="Pyr_redox_2"/>
    <property type="match status" value="1"/>
</dbReference>
<evidence type="ECO:0000256" key="3">
    <source>
        <dbReference type="ARBA" id="ARBA00022485"/>
    </source>
</evidence>
<dbReference type="InterPro" id="IPR036188">
    <property type="entry name" value="FAD/NAD-bd_sf"/>
</dbReference>
<keyword evidence="12" id="KW-0534">Nitrate assimilation</keyword>